<reference evidence="2 3" key="1">
    <citation type="submission" date="2019-10" db="EMBL/GenBank/DDBJ databases">
        <title>Draft whole-genome sequence of the purple nonsulfur photosynthetic bacterium Roseospira navarrensis DSM 15114.</title>
        <authorList>
            <person name="Kyndt J.A."/>
            <person name="Meyer T.E."/>
        </authorList>
    </citation>
    <scope>NUCLEOTIDE SEQUENCE [LARGE SCALE GENOMIC DNA]</scope>
    <source>
        <strain evidence="2 3">DSM 15114</strain>
    </source>
</reference>
<evidence type="ECO:0000313" key="2">
    <source>
        <dbReference type="EMBL" id="MQX37428.1"/>
    </source>
</evidence>
<dbReference type="AlphaFoldDB" id="A0A7X1ZFL6"/>
<accession>A0A7X1ZFL6</accession>
<dbReference type="OrthoDB" id="9765386at2"/>
<comment type="caution">
    <text evidence="2">The sequence shown here is derived from an EMBL/GenBank/DDBJ whole genome shotgun (WGS) entry which is preliminary data.</text>
</comment>
<feature type="region of interest" description="Disordered" evidence="1">
    <location>
        <begin position="366"/>
        <end position="388"/>
    </location>
</feature>
<dbReference type="SUPFAM" id="SSF63825">
    <property type="entry name" value="YWTD domain"/>
    <property type="match status" value="1"/>
</dbReference>
<evidence type="ECO:0000313" key="3">
    <source>
        <dbReference type="Proteomes" id="UP000434582"/>
    </source>
</evidence>
<dbReference type="EMBL" id="WIVE01000042">
    <property type="protein sequence ID" value="MQX37428.1"/>
    <property type="molecule type" value="Genomic_DNA"/>
</dbReference>
<dbReference type="RefSeq" id="WP_153344895.1">
    <property type="nucleotide sequence ID" value="NZ_WIVE01000042.1"/>
</dbReference>
<gene>
    <name evidence="2" type="ORF">GHC57_12955</name>
</gene>
<protein>
    <submittedName>
        <fullName evidence="2">Uncharacterized protein</fullName>
    </submittedName>
</protein>
<name>A0A7X1ZFL6_9PROT</name>
<keyword evidence="3" id="KW-1185">Reference proteome</keyword>
<sequence>MTTPLLRLAASHLKDAAGGARDLWRLRGFLRRPKVPGSGTPAEALRGLRGRYFVSTDRGIYLATRAGLSPVLPFGTFGVGVEDGTLYASVNLANWSLIVAGAFHDTPDGIRLDPMRVVYQLETKYHSDRIHQIYVRNRTIYVANTRKNSVDLVDADSGALKTSLYPITDASGFPISADQNHLNSVYAAGDVLWFTTHNGGHIGSLLGFMDGTDVVTAGFPNRGVHDIVPTSQGLVFSDTFGSKKARDLRGGGNLYIGRTPQLPTDSDLGYVVRGVAGRGDEMLIGHSLNAKRQDRFKGNGGLLVGPRGGPFQYLATPFSQVYDIVRLDGGKLDDEIPAMTSAEAERLLADSVGPVTRAAYHITTPSSGEFVSTHETGEPRAPASASGA</sequence>
<organism evidence="2 3">
    <name type="scientific">Roseospira navarrensis</name>
    <dbReference type="NCBI Taxonomy" id="140058"/>
    <lineage>
        <taxon>Bacteria</taxon>
        <taxon>Pseudomonadati</taxon>
        <taxon>Pseudomonadota</taxon>
        <taxon>Alphaproteobacteria</taxon>
        <taxon>Rhodospirillales</taxon>
        <taxon>Rhodospirillaceae</taxon>
        <taxon>Roseospira</taxon>
    </lineage>
</organism>
<proteinExistence type="predicted"/>
<dbReference type="Proteomes" id="UP000434582">
    <property type="component" value="Unassembled WGS sequence"/>
</dbReference>
<evidence type="ECO:0000256" key="1">
    <source>
        <dbReference type="SAM" id="MobiDB-lite"/>
    </source>
</evidence>